<feature type="compositionally biased region" description="Low complexity" evidence="4">
    <location>
        <begin position="247"/>
        <end position="261"/>
    </location>
</feature>
<dbReference type="Proteomes" id="UP000280008">
    <property type="component" value="Unassembled WGS sequence"/>
</dbReference>
<evidence type="ECO:0000256" key="4">
    <source>
        <dbReference type="SAM" id="MobiDB-lite"/>
    </source>
</evidence>
<accession>A0A495IFV3</accession>
<feature type="transmembrane region" description="Helical" evidence="5">
    <location>
        <begin position="37"/>
        <end position="56"/>
    </location>
</feature>
<feature type="compositionally biased region" description="Low complexity" evidence="4">
    <location>
        <begin position="61"/>
        <end position="87"/>
    </location>
</feature>
<evidence type="ECO:0000256" key="3">
    <source>
        <dbReference type="ARBA" id="ARBA00023235"/>
    </source>
</evidence>
<comment type="caution">
    <text evidence="7">The sequence shown here is derived from an EMBL/GenBank/DDBJ whole genome shotgun (WGS) entry which is preliminary data.</text>
</comment>
<dbReference type="Gene3D" id="2.40.100.10">
    <property type="entry name" value="Cyclophilin-like"/>
    <property type="match status" value="1"/>
</dbReference>
<dbReference type="GO" id="GO:0003755">
    <property type="term" value="F:peptidyl-prolyl cis-trans isomerase activity"/>
    <property type="evidence" value="ECO:0007669"/>
    <property type="project" value="UniProtKB-KW"/>
</dbReference>
<keyword evidence="3 7" id="KW-0413">Isomerase</keyword>
<keyword evidence="8" id="KW-1185">Reference proteome</keyword>
<evidence type="ECO:0000256" key="2">
    <source>
        <dbReference type="ARBA" id="ARBA00023110"/>
    </source>
</evidence>
<dbReference type="PANTHER" id="PTHR43246">
    <property type="entry name" value="PEPTIDYL-PROLYL CIS-TRANS ISOMERASE CYP38, CHLOROPLASTIC"/>
    <property type="match status" value="1"/>
</dbReference>
<dbReference type="PROSITE" id="PS50072">
    <property type="entry name" value="CSA_PPIASE_2"/>
    <property type="match status" value="1"/>
</dbReference>
<keyword evidence="2" id="KW-0697">Rotamase</keyword>
<dbReference type="Pfam" id="PF00160">
    <property type="entry name" value="Pro_isomerase"/>
    <property type="match status" value="1"/>
</dbReference>
<name>A0A495IFV3_9MICO</name>
<evidence type="ECO:0000256" key="1">
    <source>
        <dbReference type="ARBA" id="ARBA00013194"/>
    </source>
</evidence>
<evidence type="ECO:0000313" key="7">
    <source>
        <dbReference type="EMBL" id="RKR74085.1"/>
    </source>
</evidence>
<keyword evidence="5" id="KW-0812">Transmembrane</keyword>
<keyword evidence="5" id="KW-1133">Transmembrane helix</keyword>
<proteinExistence type="predicted"/>
<evidence type="ECO:0000256" key="5">
    <source>
        <dbReference type="SAM" id="Phobius"/>
    </source>
</evidence>
<sequence>MTPSKNQDREARDRLRRYTARQKVHTSQVRRRLRDNVGAIVAIVVIGALGTASQIVHTQGTAHSTPASSSASASASPTATATPTATAGSNTGDVPSKTIAKGRTWTGSLTLNKDVTLDISLDGKAAPQAASVMIDLIQKKFFDGTSCWRMSNASSAKFFQCGAPKSDGTGDDGFQFGPLENVPSSNEYKTGVIAMARSSSQYSQATQFFIVYGDTFLDGSTGGYTVVGKVTSGLSSLEKNITSKGLTPFSSDPSDTTTGSPKVKTTITGASIK</sequence>
<reference evidence="7 8" key="1">
    <citation type="submission" date="2018-10" db="EMBL/GenBank/DDBJ databases">
        <title>Sequencing the genomes of 1000 actinobacteria strains.</title>
        <authorList>
            <person name="Klenk H.-P."/>
        </authorList>
    </citation>
    <scope>NUCLEOTIDE SEQUENCE [LARGE SCALE GENOMIC DNA]</scope>
    <source>
        <strain evidence="7 8">DSM 17894</strain>
    </source>
</reference>
<feature type="compositionally biased region" description="Polar residues" evidence="4">
    <location>
        <begin position="263"/>
        <end position="273"/>
    </location>
</feature>
<dbReference type="EMBL" id="RBKS01000001">
    <property type="protein sequence ID" value="RKR74085.1"/>
    <property type="molecule type" value="Genomic_DNA"/>
</dbReference>
<dbReference type="InterPro" id="IPR002130">
    <property type="entry name" value="Cyclophilin-type_PPIase_dom"/>
</dbReference>
<protein>
    <recommendedName>
        <fullName evidence="1">peptidylprolyl isomerase</fullName>
        <ecNumber evidence="1">5.2.1.8</ecNumber>
    </recommendedName>
</protein>
<gene>
    <name evidence="7" type="ORF">C8E83_1191</name>
</gene>
<feature type="domain" description="PPIase cyclophilin-type" evidence="6">
    <location>
        <begin position="117"/>
        <end position="272"/>
    </location>
</feature>
<keyword evidence="5" id="KW-0472">Membrane</keyword>
<dbReference type="AlphaFoldDB" id="A0A495IFV3"/>
<dbReference type="InterPro" id="IPR029000">
    <property type="entry name" value="Cyclophilin-like_dom_sf"/>
</dbReference>
<dbReference type="EC" id="5.2.1.8" evidence="1"/>
<dbReference type="SUPFAM" id="SSF50891">
    <property type="entry name" value="Cyclophilin-like"/>
    <property type="match status" value="1"/>
</dbReference>
<evidence type="ECO:0000313" key="8">
    <source>
        <dbReference type="Proteomes" id="UP000280008"/>
    </source>
</evidence>
<feature type="region of interest" description="Disordered" evidence="4">
    <location>
        <begin position="60"/>
        <end position="99"/>
    </location>
</feature>
<evidence type="ECO:0000259" key="6">
    <source>
        <dbReference type="PROSITE" id="PS50072"/>
    </source>
</evidence>
<dbReference type="RefSeq" id="WP_121368868.1">
    <property type="nucleotide sequence ID" value="NZ_RBKS01000001.1"/>
</dbReference>
<organism evidence="7 8">
    <name type="scientific">Frondihabitans australicus</name>
    <dbReference type="NCBI Taxonomy" id="386892"/>
    <lineage>
        <taxon>Bacteria</taxon>
        <taxon>Bacillati</taxon>
        <taxon>Actinomycetota</taxon>
        <taxon>Actinomycetes</taxon>
        <taxon>Micrococcales</taxon>
        <taxon>Microbacteriaceae</taxon>
        <taxon>Frondihabitans</taxon>
    </lineage>
</organism>
<dbReference type="OrthoDB" id="5507614at2"/>
<feature type="region of interest" description="Disordered" evidence="4">
    <location>
        <begin position="245"/>
        <end position="273"/>
    </location>
</feature>
<dbReference type="InterPro" id="IPR044665">
    <property type="entry name" value="E_coli_cyclophilin_A-like"/>
</dbReference>